<organism evidence="2 3">
    <name type="scientific">Desulfosporosinus hippei DSM 8344</name>
    <dbReference type="NCBI Taxonomy" id="1121419"/>
    <lineage>
        <taxon>Bacteria</taxon>
        <taxon>Bacillati</taxon>
        <taxon>Bacillota</taxon>
        <taxon>Clostridia</taxon>
        <taxon>Eubacteriales</taxon>
        <taxon>Desulfitobacteriaceae</taxon>
        <taxon>Desulfosporosinus</taxon>
    </lineage>
</organism>
<accession>A0A1G8AM24</accession>
<dbReference type="Proteomes" id="UP000198656">
    <property type="component" value="Unassembled WGS sequence"/>
</dbReference>
<dbReference type="OrthoDB" id="1796232at2"/>
<evidence type="ECO:0000313" key="2">
    <source>
        <dbReference type="EMBL" id="SDH22011.1"/>
    </source>
</evidence>
<proteinExistence type="predicted"/>
<keyword evidence="1" id="KW-1133">Transmembrane helix</keyword>
<dbReference type="AlphaFoldDB" id="A0A1G8AM24"/>
<keyword evidence="1" id="KW-0812">Transmembrane</keyword>
<feature type="transmembrane region" description="Helical" evidence="1">
    <location>
        <begin position="14"/>
        <end position="34"/>
    </location>
</feature>
<protein>
    <submittedName>
        <fullName evidence="2">Uncharacterized protein</fullName>
    </submittedName>
</protein>
<evidence type="ECO:0000256" key="1">
    <source>
        <dbReference type="SAM" id="Phobius"/>
    </source>
</evidence>
<keyword evidence="3" id="KW-1185">Reference proteome</keyword>
<dbReference type="EMBL" id="FNCP01000011">
    <property type="protein sequence ID" value="SDH22011.1"/>
    <property type="molecule type" value="Genomic_DNA"/>
</dbReference>
<keyword evidence="1" id="KW-0472">Membrane</keyword>
<evidence type="ECO:0000313" key="3">
    <source>
        <dbReference type="Proteomes" id="UP000198656"/>
    </source>
</evidence>
<dbReference type="RefSeq" id="WP_092333171.1">
    <property type="nucleotide sequence ID" value="NZ_FNCP01000011.1"/>
</dbReference>
<name>A0A1G8AM24_9FIRM</name>
<sequence>MTWNIREWNWSDSVVTISTAIFALVSLISVYISVTTWQTQREAARPYLTFIESPSLNFSENSGFEFEFKFKNVGTHPATNLSSRTLIFEQQLQQKPILIDDYTVVNDIPRDATTSLLLNPKVNSFTKELEEINPHFIIISLKYSDPIVHKSYTQTIYLKWAGVINNKQQPIIHVEMNEKSNIEHYLKTHQLLD</sequence>
<reference evidence="3" key="1">
    <citation type="submission" date="2016-10" db="EMBL/GenBank/DDBJ databases">
        <authorList>
            <person name="Varghese N."/>
            <person name="Submissions S."/>
        </authorList>
    </citation>
    <scope>NUCLEOTIDE SEQUENCE [LARGE SCALE GENOMIC DNA]</scope>
    <source>
        <strain evidence="3">DSM 8344</strain>
    </source>
</reference>
<gene>
    <name evidence="2" type="ORF">SAMN05443529_11153</name>
</gene>